<dbReference type="GO" id="GO:0004984">
    <property type="term" value="F:olfactory receptor activity"/>
    <property type="evidence" value="ECO:0007669"/>
    <property type="project" value="InterPro"/>
</dbReference>
<evidence type="ECO:0000313" key="11">
    <source>
        <dbReference type="EMBL" id="RZB40796.1"/>
    </source>
</evidence>
<dbReference type="Pfam" id="PF02949">
    <property type="entry name" value="7tm_6"/>
    <property type="match status" value="1"/>
</dbReference>
<dbReference type="EMBL" id="QDEB01115903">
    <property type="protein sequence ID" value="RZB40796.1"/>
    <property type="molecule type" value="Genomic_DNA"/>
</dbReference>
<evidence type="ECO:0000256" key="8">
    <source>
        <dbReference type="ARBA" id="ARBA00023170"/>
    </source>
</evidence>
<dbReference type="Proteomes" id="UP000292052">
    <property type="component" value="Unassembled WGS sequence"/>
</dbReference>
<feature type="transmembrane region" description="Helical" evidence="10">
    <location>
        <begin position="98"/>
        <end position="119"/>
    </location>
</feature>
<evidence type="ECO:0000256" key="9">
    <source>
        <dbReference type="ARBA" id="ARBA00023224"/>
    </source>
</evidence>
<sequence length="127" mass="14683">MLGQFFTSAVCLAMALFRLVLVTPSSFEFYTLLCSMASMIVQIFTYCWFGNEVEIKSDQIAYAAFESDWTKQTLQAKKILIIFTIRTQKPIKLSTFNLFYLSLTTYMAIMRSAVSYFTLMRQLNTPK</sequence>
<accession>A0A482VBZ8</accession>
<name>A0A482VBZ8_ASBVE</name>
<evidence type="ECO:0000256" key="7">
    <source>
        <dbReference type="ARBA" id="ARBA00023136"/>
    </source>
</evidence>
<keyword evidence="3" id="KW-0716">Sensory transduction</keyword>
<keyword evidence="6 10" id="KW-1133">Transmembrane helix</keyword>
<evidence type="ECO:0000256" key="10">
    <source>
        <dbReference type="SAM" id="Phobius"/>
    </source>
</evidence>
<dbReference type="AlphaFoldDB" id="A0A482VBZ8"/>
<keyword evidence="12" id="KW-1185">Reference proteome</keyword>
<dbReference type="PANTHER" id="PTHR21137">
    <property type="entry name" value="ODORANT RECEPTOR"/>
    <property type="match status" value="1"/>
</dbReference>
<dbReference type="OrthoDB" id="8196465at2759"/>
<dbReference type="GO" id="GO:0005886">
    <property type="term" value="C:plasma membrane"/>
    <property type="evidence" value="ECO:0007669"/>
    <property type="project" value="UniProtKB-SubCell"/>
</dbReference>
<evidence type="ECO:0000256" key="6">
    <source>
        <dbReference type="ARBA" id="ARBA00022989"/>
    </source>
</evidence>
<keyword evidence="7 10" id="KW-0472">Membrane</keyword>
<evidence type="ECO:0000256" key="5">
    <source>
        <dbReference type="ARBA" id="ARBA00022725"/>
    </source>
</evidence>
<evidence type="ECO:0000256" key="1">
    <source>
        <dbReference type="ARBA" id="ARBA00004651"/>
    </source>
</evidence>
<reference evidence="11 12" key="1">
    <citation type="submission" date="2017-03" db="EMBL/GenBank/DDBJ databases">
        <title>Genome of the blue death feigning beetle - Asbolus verrucosus.</title>
        <authorList>
            <person name="Rider S.D."/>
        </authorList>
    </citation>
    <scope>NUCLEOTIDE SEQUENCE [LARGE SCALE GENOMIC DNA]</scope>
    <source>
        <strain evidence="11">Butters</strain>
        <tissue evidence="11">Head and leg muscle</tissue>
    </source>
</reference>
<keyword evidence="2" id="KW-1003">Cell membrane</keyword>
<feature type="transmembrane region" description="Helical" evidence="10">
    <location>
        <begin position="5"/>
        <end position="23"/>
    </location>
</feature>
<comment type="caution">
    <text evidence="11">The sequence shown here is derived from an EMBL/GenBank/DDBJ whole genome shotgun (WGS) entry which is preliminary data.</text>
</comment>
<proteinExistence type="predicted"/>
<keyword evidence="8" id="KW-0675">Receptor</keyword>
<dbReference type="InterPro" id="IPR004117">
    <property type="entry name" value="7tm6_olfct_rcpt"/>
</dbReference>
<keyword evidence="4 10" id="KW-0812">Transmembrane</keyword>
<evidence type="ECO:0000256" key="4">
    <source>
        <dbReference type="ARBA" id="ARBA00022692"/>
    </source>
</evidence>
<organism evidence="11 12">
    <name type="scientific">Asbolus verrucosus</name>
    <name type="common">Desert ironclad beetle</name>
    <dbReference type="NCBI Taxonomy" id="1661398"/>
    <lineage>
        <taxon>Eukaryota</taxon>
        <taxon>Metazoa</taxon>
        <taxon>Ecdysozoa</taxon>
        <taxon>Arthropoda</taxon>
        <taxon>Hexapoda</taxon>
        <taxon>Insecta</taxon>
        <taxon>Pterygota</taxon>
        <taxon>Neoptera</taxon>
        <taxon>Endopterygota</taxon>
        <taxon>Coleoptera</taxon>
        <taxon>Polyphaga</taxon>
        <taxon>Cucujiformia</taxon>
        <taxon>Tenebrionidae</taxon>
        <taxon>Pimeliinae</taxon>
        <taxon>Asbolus</taxon>
    </lineage>
</organism>
<dbReference type="PANTHER" id="PTHR21137:SF35">
    <property type="entry name" value="ODORANT RECEPTOR 19A-RELATED"/>
    <property type="match status" value="1"/>
</dbReference>
<keyword evidence="5" id="KW-0552">Olfaction</keyword>
<feature type="transmembrane region" description="Helical" evidence="10">
    <location>
        <begin position="29"/>
        <end position="49"/>
    </location>
</feature>
<comment type="subcellular location">
    <subcellularLocation>
        <location evidence="1">Cell membrane</location>
        <topology evidence="1">Multi-pass membrane protein</topology>
    </subcellularLocation>
</comment>
<dbReference type="GO" id="GO:0007165">
    <property type="term" value="P:signal transduction"/>
    <property type="evidence" value="ECO:0007669"/>
    <property type="project" value="UniProtKB-KW"/>
</dbReference>
<gene>
    <name evidence="11" type="ORF">BDFB_009868</name>
</gene>
<evidence type="ECO:0000256" key="2">
    <source>
        <dbReference type="ARBA" id="ARBA00022475"/>
    </source>
</evidence>
<keyword evidence="9" id="KW-0807">Transducer</keyword>
<evidence type="ECO:0000313" key="12">
    <source>
        <dbReference type="Proteomes" id="UP000292052"/>
    </source>
</evidence>
<dbReference type="GO" id="GO:0005549">
    <property type="term" value="F:odorant binding"/>
    <property type="evidence" value="ECO:0007669"/>
    <property type="project" value="InterPro"/>
</dbReference>
<protein>
    <submittedName>
        <fullName evidence="11">7tm 6 domain containing protein</fullName>
    </submittedName>
</protein>
<evidence type="ECO:0000256" key="3">
    <source>
        <dbReference type="ARBA" id="ARBA00022606"/>
    </source>
</evidence>